<dbReference type="InterPro" id="IPR006674">
    <property type="entry name" value="HD_domain"/>
</dbReference>
<dbReference type="SMART" id="SM00471">
    <property type="entry name" value="HDc"/>
    <property type="match status" value="1"/>
</dbReference>
<gene>
    <name evidence="2" type="ORF">J2781_000053</name>
</gene>
<keyword evidence="3" id="KW-1185">Reference proteome</keyword>
<dbReference type="PANTHER" id="PTHR46246:SF1">
    <property type="entry name" value="GUANOSINE-3',5'-BIS(DIPHOSPHATE) 3'-PYROPHOSPHOHYDROLASE MESH1"/>
    <property type="match status" value="1"/>
</dbReference>
<reference evidence="2 3" key="1">
    <citation type="submission" date="2023-07" db="EMBL/GenBank/DDBJ databases">
        <title>Sorghum-associated microbial communities from plants grown in Nebraska, USA.</title>
        <authorList>
            <person name="Schachtman D."/>
        </authorList>
    </citation>
    <scope>NUCLEOTIDE SEQUENCE [LARGE SCALE GENOMIC DNA]</scope>
    <source>
        <strain evidence="2 3">DS1709</strain>
    </source>
</reference>
<keyword evidence="2" id="KW-0378">Hydrolase</keyword>
<organism evidence="2 3">
    <name type="scientific">Chryseobacterium geocarposphaerae</name>
    <dbReference type="NCBI Taxonomy" id="1416776"/>
    <lineage>
        <taxon>Bacteria</taxon>
        <taxon>Pseudomonadati</taxon>
        <taxon>Bacteroidota</taxon>
        <taxon>Flavobacteriia</taxon>
        <taxon>Flavobacteriales</taxon>
        <taxon>Weeksellaceae</taxon>
        <taxon>Chryseobacterium group</taxon>
        <taxon>Chryseobacterium</taxon>
    </lineage>
</organism>
<evidence type="ECO:0000259" key="1">
    <source>
        <dbReference type="SMART" id="SM00471"/>
    </source>
</evidence>
<dbReference type="InterPro" id="IPR003607">
    <property type="entry name" value="HD/PDEase_dom"/>
</dbReference>
<proteinExistence type="predicted"/>
<accession>A0ABU1L8W0</accession>
<dbReference type="EMBL" id="JAVDQS010000001">
    <property type="protein sequence ID" value="MDR6403149.1"/>
    <property type="molecule type" value="Genomic_DNA"/>
</dbReference>
<dbReference type="Pfam" id="PF01966">
    <property type="entry name" value="HD"/>
    <property type="match status" value="1"/>
</dbReference>
<sequence>MDRSEIIDKIIEFADQAHGDQTRKYSPDRYIVHPIRVMKTCSEYTDSLPILAAAVLHDVLEDTPYTQDDISAFLESYMNEAERNLTISLVIELTDVYVKENFPKLNRFKRKRKEIKRLKNISPEAQTIKYADILDNAAEISQNDPMFAERYLKECLDILLALKDGNSQLRQKAIDLVTTEQKKIKSEL</sequence>
<dbReference type="GO" id="GO:0016787">
    <property type="term" value="F:hydrolase activity"/>
    <property type="evidence" value="ECO:0007669"/>
    <property type="project" value="UniProtKB-KW"/>
</dbReference>
<dbReference type="Gene3D" id="1.10.3210.10">
    <property type="entry name" value="Hypothetical protein af1432"/>
    <property type="match status" value="1"/>
</dbReference>
<evidence type="ECO:0000313" key="3">
    <source>
        <dbReference type="Proteomes" id="UP001184853"/>
    </source>
</evidence>
<dbReference type="CDD" id="cd00077">
    <property type="entry name" value="HDc"/>
    <property type="match status" value="1"/>
</dbReference>
<comment type="caution">
    <text evidence="2">The sequence shown here is derived from an EMBL/GenBank/DDBJ whole genome shotgun (WGS) entry which is preliminary data.</text>
</comment>
<feature type="domain" description="HD/PDEase" evidence="1">
    <location>
        <begin position="26"/>
        <end position="146"/>
    </location>
</feature>
<name>A0ABU1L8W0_9FLAO</name>
<dbReference type="SUPFAM" id="SSF109604">
    <property type="entry name" value="HD-domain/PDEase-like"/>
    <property type="match status" value="1"/>
</dbReference>
<dbReference type="InterPro" id="IPR052194">
    <property type="entry name" value="MESH1"/>
</dbReference>
<dbReference type="RefSeq" id="WP_115981377.1">
    <property type="nucleotide sequence ID" value="NZ_JAVDQS010000001.1"/>
</dbReference>
<protein>
    <submittedName>
        <fullName evidence="2">(P)ppGpp synthase/HD superfamily hydrolase</fullName>
    </submittedName>
</protein>
<evidence type="ECO:0000313" key="2">
    <source>
        <dbReference type="EMBL" id="MDR6403149.1"/>
    </source>
</evidence>
<dbReference type="PANTHER" id="PTHR46246">
    <property type="entry name" value="GUANOSINE-3',5'-BIS(DIPHOSPHATE) 3'-PYROPHOSPHOHYDROLASE MESH1"/>
    <property type="match status" value="1"/>
</dbReference>
<dbReference type="Proteomes" id="UP001184853">
    <property type="component" value="Unassembled WGS sequence"/>
</dbReference>